<name>A0ABD5ZD23_9EURY</name>
<accession>A0ABD5ZD23</accession>
<gene>
    <name evidence="2" type="ORF">ACFQJC_06320</name>
</gene>
<organism evidence="2 3">
    <name type="scientific">Haloferax namakaokahaiae</name>
    <dbReference type="NCBI Taxonomy" id="1748331"/>
    <lineage>
        <taxon>Archaea</taxon>
        <taxon>Methanobacteriati</taxon>
        <taxon>Methanobacteriota</taxon>
        <taxon>Stenosarchaea group</taxon>
        <taxon>Halobacteria</taxon>
        <taxon>Halobacteriales</taxon>
        <taxon>Haloferacaceae</taxon>
        <taxon>Haloferax</taxon>
    </lineage>
</organism>
<evidence type="ECO:0000313" key="2">
    <source>
        <dbReference type="EMBL" id="MFC7203121.1"/>
    </source>
</evidence>
<evidence type="ECO:0000313" key="3">
    <source>
        <dbReference type="Proteomes" id="UP001596481"/>
    </source>
</evidence>
<sequence>MTETSDVVATMEAASRRLDETRLAVEEHGTEELREVADALQNVERVLDRYESRATDRDDLKGYIEFREALSDTLDEIPADIRHSEAFIEVNDILTTGITSTLSEKDFEQARIALEPVREDAERLVSWRTARSEYQSARHAVEQRRRELTDRLDELEEITALGDADLEAPTDELALPIEAYNDAVTTTFTEYVQRTPSREVLALLVTAESYPLVELPTPPQRLRSYLETADVGSEPVSRLVELADFSRSKLEHYVSDPETFSAAVGTNRTFLSQLTHPPDSLTISWPPESAQELTWRARELTSIVGRFADEATVQRLRAVHRFASNNSAEFNRLRATAVAHERLTETQLSRLKTGAIETEREECRAVIRRLAECLESHEPLH</sequence>
<dbReference type="InterPro" id="IPR055542">
    <property type="entry name" value="DUF7118"/>
</dbReference>
<keyword evidence="3" id="KW-1185">Reference proteome</keyword>
<dbReference type="Proteomes" id="UP001596481">
    <property type="component" value="Unassembled WGS sequence"/>
</dbReference>
<feature type="coiled-coil region" evidence="1">
    <location>
        <begin position="131"/>
        <end position="158"/>
    </location>
</feature>
<keyword evidence="1" id="KW-0175">Coiled coil</keyword>
<dbReference type="AlphaFoldDB" id="A0ABD5ZD23"/>
<dbReference type="Pfam" id="PF23432">
    <property type="entry name" value="DUF7118"/>
    <property type="match status" value="1"/>
</dbReference>
<dbReference type="RefSeq" id="WP_390222437.1">
    <property type="nucleotide sequence ID" value="NZ_JBHTAA010000002.1"/>
</dbReference>
<protein>
    <submittedName>
        <fullName evidence="2">Uncharacterized protein</fullName>
    </submittedName>
</protein>
<reference evidence="2 3" key="1">
    <citation type="journal article" date="2019" name="Int. J. Syst. Evol. Microbiol.">
        <title>The Global Catalogue of Microorganisms (GCM) 10K type strain sequencing project: providing services to taxonomists for standard genome sequencing and annotation.</title>
        <authorList>
            <consortium name="The Broad Institute Genomics Platform"/>
            <consortium name="The Broad Institute Genome Sequencing Center for Infectious Disease"/>
            <person name="Wu L."/>
            <person name="Ma J."/>
        </authorList>
    </citation>
    <scope>NUCLEOTIDE SEQUENCE [LARGE SCALE GENOMIC DNA]</scope>
    <source>
        <strain evidence="2 3">DSM 29988</strain>
    </source>
</reference>
<proteinExistence type="predicted"/>
<dbReference type="EMBL" id="JBHTAA010000002">
    <property type="protein sequence ID" value="MFC7203121.1"/>
    <property type="molecule type" value="Genomic_DNA"/>
</dbReference>
<evidence type="ECO:0000256" key="1">
    <source>
        <dbReference type="SAM" id="Coils"/>
    </source>
</evidence>
<comment type="caution">
    <text evidence="2">The sequence shown here is derived from an EMBL/GenBank/DDBJ whole genome shotgun (WGS) entry which is preliminary data.</text>
</comment>